<evidence type="ECO:0000256" key="1">
    <source>
        <dbReference type="ARBA" id="ARBA00004613"/>
    </source>
</evidence>
<evidence type="ECO:0000313" key="7">
    <source>
        <dbReference type="Proteomes" id="UP000008912"/>
    </source>
</evidence>
<dbReference type="Ensembl" id="ENSAMET00000035945.1">
    <property type="protein sequence ID" value="ENSAMEP00000031352.1"/>
    <property type="gene ID" value="ENSAMEG00000024530.1"/>
</dbReference>
<keyword evidence="3" id="KW-0732">Signal</keyword>
<dbReference type="InterPro" id="IPR050822">
    <property type="entry name" value="Cerebellin_Synaptic_Org"/>
</dbReference>
<dbReference type="Gene3D" id="2.60.120.40">
    <property type="match status" value="1"/>
</dbReference>
<evidence type="ECO:0000256" key="3">
    <source>
        <dbReference type="ARBA" id="ARBA00022729"/>
    </source>
</evidence>
<dbReference type="PANTHER" id="PTHR22923:SF50">
    <property type="entry name" value="CEREBELLIN-2"/>
    <property type="match status" value="1"/>
</dbReference>
<dbReference type="SUPFAM" id="SSF49842">
    <property type="entry name" value="TNF-like"/>
    <property type="match status" value="1"/>
</dbReference>
<feature type="region of interest" description="Disordered" evidence="4">
    <location>
        <begin position="158"/>
        <end position="182"/>
    </location>
</feature>
<dbReference type="GO" id="GO:0045202">
    <property type="term" value="C:synapse"/>
    <property type="evidence" value="ECO:0007669"/>
    <property type="project" value="TreeGrafter"/>
</dbReference>
<evidence type="ECO:0000256" key="2">
    <source>
        <dbReference type="ARBA" id="ARBA00022525"/>
    </source>
</evidence>
<dbReference type="InterPro" id="IPR008983">
    <property type="entry name" value="Tumour_necrosis_fac-like_dom"/>
</dbReference>
<dbReference type="GO" id="GO:0005576">
    <property type="term" value="C:extracellular region"/>
    <property type="evidence" value="ECO:0007669"/>
    <property type="project" value="UniProtKB-SubCell"/>
</dbReference>
<dbReference type="PROSITE" id="PS50871">
    <property type="entry name" value="C1Q"/>
    <property type="match status" value="1"/>
</dbReference>
<dbReference type="SMART" id="SM00110">
    <property type="entry name" value="C1Q"/>
    <property type="match status" value="1"/>
</dbReference>
<reference evidence="6" key="2">
    <citation type="submission" date="2025-08" db="UniProtKB">
        <authorList>
            <consortium name="Ensembl"/>
        </authorList>
    </citation>
    <scope>IDENTIFICATION</scope>
</reference>
<dbReference type="PRINTS" id="PR00007">
    <property type="entry name" value="COMPLEMNTC1Q"/>
</dbReference>
<dbReference type="InParanoid" id="A0A7N5JW43"/>
<dbReference type="GeneTree" id="ENSGT00940000159988"/>
<dbReference type="PANTHER" id="PTHR22923">
    <property type="entry name" value="CEREBELLIN-RELATED"/>
    <property type="match status" value="1"/>
</dbReference>
<feature type="domain" description="C1q" evidence="5">
    <location>
        <begin position="1"/>
        <end position="54"/>
    </location>
</feature>
<comment type="subcellular location">
    <subcellularLocation>
        <location evidence="1">Secreted</location>
    </subcellularLocation>
</comment>
<accession>A0A7N5JW43</accession>
<keyword evidence="7" id="KW-1185">Reference proteome</keyword>
<reference evidence="6" key="3">
    <citation type="submission" date="2025-09" db="UniProtKB">
        <authorList>
            <consortium name="Ensembl"/>
        </authorList>
    </citation>
    <scope>IDENTIFICATION</scope>
</reference>
<reference evidence="6 7" key="1">
    <citation type="journal article" date="2010" name="Nature">
        <title>The sequence and de novo assembly of the giant panda genome.</title>
        <authorList>
            <person name="Li R."/>
            <person name="Fan W."/>
            <person name="Tian G."/>
            <person name="Zhu H."/>
            <person name="He L."/>
            <person name="Cai J."/>
            <person name="Huang Q."/>
            <person name="Cai Q."/>
            <person name="Li B."/>
            <person name="Bai Y."/>
            <person name="Zhang Z."/>
            <person name="Zhang Y."/>
            <person name="Wang W."/>
            <person name="Li J."/>
            <person name="Wei F."/>
            <person name="Li H."/>
            <person name="Jian M."/>
            <person name="Li J."/>
            <person name="Zhang Z."/>
            <person name="Nielsen R."/>
            <person name="Li D."/>
            <person name="Gu W."/>
            <person name="Yang Z."/>
            <person name="Xuan Z."/>
            <person name="Ryder O.A."/>
            <person name="Leung F.C."/>
            <person name="Zhou Y."/>
            <person name="Cao J."/>
            <person name="Sun X."/>
            <person name="Fu Y."/>
            <person name="Fang X."/>
            <person name="Guo X."/>
            <person name="Wang B."/>
            <person name="Hou R."/>
            <person name="Shen F."/>
            <person name="Mu B."/>
            <person name="Ni P."/>
            <person name="Lin R."/>
            <person name="Qian W."/>
            <person name="Wang G."/>
            <person name="Yu C."/>
            <person name="Nie W."/>
            <person name="Wang J."/>
            <person name="Wu Z."/>
            <person name="Liang H."/>
            <person name="Min J."/>
            <person name="Wu Q."/>
            <person name="Cheng S."/>
            <person name="Ruan J."/>
            <person name="Wang M."/>
            <person name="Shi Z."/>
            <person name="Wen M."/>
            <person name="Liu B."/>
            <person name="Ren X."/>
            <person name="Zheng H."/>
            <person name="Dong D."/>
            <person name="Cook K."/>
            <person name="Shan G."/>
            <person name="Zhang H."/>
            <person name="Kosiol C."/>
            <person name="Xie X."/>
            <person name="Lu Z."/>
            <person name="Zheng H."/>
            <person name="Li Y."/>
            <person name="Steiner C.C."/>
            <person name="Lam T.T."/>
            <person name="Lin S."/>
            <person name="Zhang Q."/>
            <person name="Li G."/>
            <person name="Tian J."/>
            <person name="Gong T."/>
            <person name="Liu H."/>
            <person name="Zhang D."/>
            <person name="Fang L."/>
            <person name="Ye C."/>
            <person name="Zhang J."/>
            <person name="Hu W."/>
            <person name="Xu A."/>
            <person name="Ren Y."/>
            <person name="Zhang G."/>
            <person name="Bruford M.W."/>
            <person name="Li Q."/>
            <person name="Ma L."/>
            <person name="Guo Y."/>
            <person name="An N."/>
            <person name="Hu Y."/>
            <person name="Zheng Y."/>
            <person name="Shi Y."/>
            <person name="Li Z."/>
            <person name="Liu Q."/>
            <person name="Chen Y."/>
            <person name="Zhao J."/>
            <person name="Qu N."/>
            <person name="Zhao S."/>
            <person name="Tian F."/>
            <person name="Wang X."/>
            <person name="Wang H."/>
            <person name="Xu L."/>
            <person name="Liu X."/>
            <person name="Vinar T."/>
            <person name="Wang Y."/>
            <person name="Lam T.W."/>
            <person name="Yiu S.M."/>
            <person name="Liu S."/>
            <person name="Zhang H."/>
            <person name="Li D."/>
            <person name="Huang Y."/>
            <person name="Wang X."/>
            <person name="Yang G."/>
            <person name="Jiang Z."/>
            <person name="Wang J."/>
            <person name="Qin N."/>
            <person name="Li L."/>
            <person name="Li J."/>
            <person name="Bolund L."/>
            <person name="Kristiansen K."/>
            <person name="Wong G.K."/>
            <person name="Olson M."/>
            <person name="Zhang X."/>
            <person name="Li S."/>
            <person name="Yang H."/>
            <person name="Wang J."/>
            <person name="Wang J."/>
        </authorList>
    </citation>
    <scope>NUCLEOTIDE SEQUENCE [LARGE SCALE GENOMIC DNA]</scope>
</reference>
<proteinExistence type="predicted"/>
<dbReference type="InterPro" id="IPR001073">
    <property type="entry name" value="C1q_dom"/>
</dbReference>
<name>A0A7N5JW43_AILME</name>
<dbReference type="GO" id="GO:0099558">
    <property type="term" value="P:maintenance of synapse structure"/>
    <property type="evidence" value="ECO:0007669"/>
    <property type="project" value="TreeGrafter"/>
</dbReference>
<evidence type="ECO:0000259" key="5">
    <source>
        <dbReference type="PROSITE" id="PS50871"/>
    </source>
</evidence>
<evidence type="ECO:0000256" key="4">
    <source>
        <dbReference type="SAM" id="MobiDB-lite"/>
    </source>
</evidence>
<dbReference type="Proteomes" id="UP000008912">
    <property type="component" value="Unassembled WGS sequence"/>
</dbReference>
<gene>
    <name evidence="6" type="primary">CBLN2</name>
</gene>
<evidence type="ECO:0000313" key="6">
    <source>
        <dbReference type="Ensembl" id="ENSAMEP00000031352.1"/>
    </source>
</evidence>
<organism evidence="6 7">
    <name type="scientific">Ailuropoda melanoleuca</name>
    <name type="common">Giant panda</name>
    <dbReference type="NCBI Taxonomy" id="9646"/>
    <lineage>
        <taxon>Eukaryota</taxon>
        <taxon>Metazoa</taxon>
        <taxon>Chordata</taxon>
        <taxon>Craniata</taxon>
        <taxon>Vertebrata</taxon>
        <taxon>Euteleostomi</taxon>
        <taxon>Mammalia</taxon>
        <taxon>Eutheria</taxon>
        <taxon>Laurasiatheria</taxon>
        <taxon>Carnivora</taxon>
        <taxon>Caniformia</taxon>
        <taxon>Ursidae</taxon>
        <taxon>Ailuropoda</taxon>
    </lineage>
</organism>
<dbReference type="Pfam" id="PF00386">
    <property type="entry name" value="C1q"/>
    <property type="match status" value="1"/>
</dbReference>
<dbReference type="AlphaFoldDB" id="A0A7N5JW43"/>
<keyword evidence="2" id="KW-0964">Secreted</keyword>
<protein>
    <submittedName>
        <fullName evidence="6">Cerebellin 2</fullName>
    </submittedName>
</protein>
<sequence>MSNRTMTIYFDQVLVNIGNHFDLASSIFVAPRKGIYSFSFHVVKVYNRQTIQVGSCEAEGTLSASDYHCPTAAGPVIAPVPLGRPGSGLTRDLQHGSLRVFWARPSGCIHGGGRREQVCASGVLSGLLSFTLCTAGQSNAERLSGHLSLCRRPGRYQRSCQQRRPAADGKGGQSASQTGEGEPHGRLEVLHVLWLLGFSSINTEPPRRWGSCNLDPGICPSCTA</sequence>